<feature type="region of interest" description="Disordered" evidence="6">
    <location>
        <begin position="1326"/>
        <end position="1389"/>
    </location>
</feature>
<feature type="compositionally biased region" description="Low complexity" evidence="6">
    <location>
        <begin position="98"/>
        <end position="107"/>
    </location>
</feature>
<dbReference type="OrthoDB" id="660555at2759"/>
<dbReference type="InterPro" id="IPR016024">
    <property type="entry name" value="ARM-type_fold"/>
</dbReference>
<feature type="region of interest" description="Disordered" evidence="6">
    <location>
        <begin position="561"/>
        <end position="587"/>
    </location>
</feature>
<feature type="compositionally biased region" description="Polar residues" evidence="6">
    <location>
        <begin position="142"/>
        <end position="156"/>
    </location>
</feature>
<feature type="compositionally biased region" description="Low complexity" evidence="6">
    <location>
        <begin position="130"/>
        <end position="141"/>
    </location>
</feature>
<dbReference type="STRING" id="1314771.A0A197JWX1"/>
<dbReference type="InterPro" id="IPR013083">
    <property type="entry name" value="Znf_RING/FYVE/PHD"/>
</dbReference>
<dbReference type="InterPro" id="IPR011989">
    <property type="entry name" value="ARM-like"/>
</dbReference>
<keyword evidence="3" id="KW-0862">Zinc</keyword>
<feature type="compositionally biased region" description="Basic and acidic residues" evidence="6">
    <location>
        <begin position="859"/>
        <end position="873"/>
    </location>
</feature>
<evidence type="ECO:0000256" key="1">
    <source>
        <dbReference type="ARBA" id="ARBA00022723"/>
    </source>
</evidence>
<feature type="compositionally biased region" description="Basic and acidic residues" evidence="6">
    <location>
        <begin position="1326"/>
        <end position="1338"/>
    </location>
</feature>
<organism evidence="8 9">
    <name type="scientific">Linnemannia elongata AG-77</name>
    <dbReference type="NCBI Taxonomy" id="1314771"/>
    <lineage>
        <taxon>Eukaryota</taxon>
        <taxon>Fungi</taxon>
        <taxon>Fungi incertae sedis</taxon>
        <taxon>Mucoromycota</taxon>
        <taxon>Mortierellomycotina</taxon>
        <taxon>Mortierellomycetes</taxon>
        <taxon>Mortierellales</taxon>
        <taxon>Mortierellaceae</taxon>
        <taxon>Linnemannia</taxon>
    </lineage>
</organism>
<keyword evidence="1" id="KW-0479">Metal-binding</keyword>
<feature type="region of interest" description="Disordered" evidence="6">
    <location>
        <begin position="1181"/>
        <end position="1205"/>
    </location>
</feature>
<feature type="region of interest" description="Disordered" evidence="6">
    <location>
        <begin position="1079"/>
        <end position="1098"/>
    </location>
</feature>
<feature type="compositionally biased region" description="Polar residues" evidence="6">
    <location>
        <begin position="777"/>
        <end position="787"/>
    </location>
</feature>
<sequence>MPASRPQQQPNDKQAKTTTTKSHHQQNQEAIVSSPFNSPAISHVDRFVSAPPTPTSSSAARPRVPPPSSPSPPPLISRGSNSSDSSSSNRNHATDISNNNNNNVNKNSGENVPSAAAGTAASHQSRLPNSSSSSSSSLASSFNGRNVGHSNPTLHHNQQEEQNSQQQQQQQNSQQRQSPSQMTALAEARLFAQQLHQQQQQHYQQLGNNSLTQSGLQLIYNNNTNNNYNYASSNNGDSRRSSMTGARSTAGSVMSGRLSTLGGGVGGGTSPVLGGGVIHFSGGDEPAEQTLLLARPYWVPDQDAAACRICAKGFNAVRRKHHCRQCGHVLCYDCCSRSIALPQLGYTKAVRVCNDCFEVAYLVAYCLSDDLGPSTQIHGARGIYELIEANDEKALDSVLDHGGLDAMIYLCSMVHGYELHSLATSALAALAEHQPIQSVIVSKRAMPKLFYLVAAYAQHIVTSPLRPPSPPMPLTRMASTASLHTKSVRRIETVAVVLMNITHIVFQMVPDKLLAKQMVMEGAMDGLMLLCVYFPAGVRTRAMENAIRSLAAGARPDDIDVGGIDMVEDHQSGSSGRIQDEDEQQRQEEATLISMDDRFHTRLESMQGLAAKCISVMASDVSNQAFIVDDPERIDRLVQLLYSNNGDVVKYASKTMAYLSLRNDRFKPDIVKGSGATALLTVIRSATLVGGAIGIDGVTAEGNALSEAVSHACCALANLATNTESQEILMSQMDLLHTTCAVVGLFPHQREIERHVARLIANLALYDQNKLSLLTEFSSPSDNNSGSFEHPPSPRAHPHRYSSPPPPPRRAKGNVIPTLLRIGALTLERSRHEGDQESDSSAYHQAQYGHQDAIDFMNDDGHSDKSAQQHRGDPGYLTPNDSVSEADVSSGHHDHDDDTTSSASAAVESNAEDILQWVTIAGTEDVQRHIIRAIDNLMTSVMDDPTSNQSFKVFSRIKPTIGLIKTIQLVNQDEDTQRRATHVLSTLIEQQQIHAETIAALAGHGHQQSHVEDETRVAAEARAEEIVNQQKLVEQERLERERADQERAENERLEKARLDRERVEQQRLAKERFEQERAAAAAAAAAEAAENERLEKERLEQERLEKERLEKERLEQERLEQQRLESERIEQERASAAAAATAEKERTEQEKAEKKRAKQERLEKERLEKERLEQERLEQLQLEKERAEQEKAEQKRLKKERREAERIEKERLEAERIEAERVENERLEAERLEKKRLKAERLEKERLEAERLEEKRLEAERLEKERLEAERIEKERLEQERIKAEKEEEEKRQRIEEEERLEKERLVFERAEKERIVRERVEQARQEKKRLEKIKAETEVETEADIEEPTAPLSKSSSASEDLANAASQDEGLKTSEKSKKKKKKKSSN</sequence>
<feature type="region of interest" description="Disordered" evidence="6">
    <location>
        <begin position="1115"/>
        <end position="1164"/>
    </location>
</feature>
<feature type="compositionally biased region" description="Acidic residues" evidence="6">
    <location>
        <begin position="1339"/>
        <end position="1348"/>
    </location>
</feature>
<dbReference type="GO" id="GO:0008270">
    <property type="term" value="F:zinc ion binding"/>
    <property type="evidence" value="ECO:0007669"/>
    <property type="project" value="UniProtKB-KW"/>
</dbReference>
<feature type="compositionally biased region" description="Polar residues" evidence="6">
    <location>
        <begin position="1"/>
        <end position="40"/>
    </location>
</feature>
<feature type="region of interest" description="Disordered" evidence="6">
    <location>
        <begin position="854"/>
        <end position="906"/>
    </location>
</feature>
<feature type="compositionally biased region" description="Polar residues" evidence="6">
    <location>
        <begin position="241"/>
        <end position="251"/>
    </location>
</feature>
<dbReference type="Pfam" id="PF01363">
    <property type="entry name" value="FYVE"/>
    <property type="match status" value="1"/>
</dbReference>
<dbReference type="Gene3D" id="3.30.40.10">
    <property type="entry name" value="Zinc/RING finger domain, C3HC4 (zinc finger)"/>
    <property type="match status" value="1"/>
</dbReference>
<dbReference type="InterPro" id="IPR017455">
    <property type="entry name" value="Znf_FYVE-rel"/>
</dbReference>
<evidence type="ECO:0000256" key="3">
    <source>
        <dbReference type="ARBA" id="ARBA00022833"/>
    </source>
</evidence>
<evidence type="ECO:0000259" key="7">
    <source>
        <dbReference type="PROSITE" id="PS50178"/>
    </source>
</evidence>
<dbReference type="Gene3D" id="1.25.10.10">
    <property type="entry name" value="Leucine-rich Repeat Variant"/>
    <property type="match status" value="1"/>
</dbReference>
<feature type="compositionally biased region" description="Pro residues" evidence="6">
    <location>
        <begin position="63"/>
        <end position="75"/>
    </location>
</feature>
<name>A0A197JWX1_9FUNG</name>
<protein>
    <recommendedName>
        <fullName evidence="7">FYVE-type domain-containing protein</fullName>
    </recommendedName>
</protein>
<feature type="compositionally biased region" description="Basic and acidic residues" evidence="6">
    <location>
        <begin position="1115"/>
        <end position="1133"/>
    </location>
</feature>
<evidence type="ECO:0000256" key="2">
    <source>
        <dbReference type="ARBA" id="ARBA00022771"/>
    </source>
</evidence>
<feature type="compositionally biased region" description="Low complexity" evidence="6">
    <location>
        <begin position="1079"/>
        <end position="1088"/>
    </location>
</feature>
<evidence type="ECO:0000256" key="4">
    <source>
        <dbReference type="ARBA" id="ARBA00023054"/>
    </source>
</evidence>
<feature type="compositionally biased region" description="Low complexity" evidence="6">
    <location>
        <begin position="160"/>
        <end position="181"/>
    </location>
</feature>
<feature type="domain" description="FYVE-type" evidence="7">
    <location>
        <begin position="301"/>
        <end position="361"/>
    </location>
</feature>
<dbReference type="GO" id="GO:0000226">
    <property type="term" value="P:microtubule cytoskeleton organization"/>
    <property type="evidence" value="ECO:0007669"/>
    <property type="project" value="TreeGrafter"/>
</dbReference>
<dbReference type="GO" id="GO:0015630">
    <property type="term" value="C:microtubule cytoskeleton"/>
    <property type="evidence" value="ECO:0007669"/>
    <property type="project" value="TreeGrafter"/>
</dbReference>
<evidence type="ECO:0000313" key="9">
    <source>
        <dbReference type="Proteomes" id="UP000078512"/>
    </source>
</evidence>
<reference evidence="8 9" key="1">
    <citation type="submission" date="2016-05" db="EMBL/GenBank/DDBJ databases">
        <title>Genome sequencing reveals origins of a unique bacterial endosymbiosis in the earliest lineages of terrestrial Fungi.</title>
        <authorList>
            <consortium name="DOE Joint Genome Institute"/>
            <person name="Uehling J."/>
            <person name="Gryganskyi A."/>
            <person name="Hameed K."/>
            <person name="Tschaplinski T."/>
            <person name="Misztal P."/>
            <person name="Wu S."/>
            <person name="Desiro A."/>
            <person name="Vande Pol N."/>
            <person name="Du Z.-Y."/>
            <person name="Zienkiewicz A."/>
            <person name="Zienkiewicz K."/>
            <person name="Morin E."/>
            <person name="Tisserant E."/>
            <person name="Splivallo R."/>
            <person name="Hainaut M."/>
            <person name="Henrissat B."/>
            <person name="Ohm R."/>
            <person name="Kuo A."/>
            <person name="Yan J."/>
            <person name="Lipzen A."/>
            <person name="Nolan M."/>
            <person name="Labutti K."/>
            <person name="Barry K."/>
            <person name="Goldstein A."/>
            <person name="Labbe J."/>
            <person name="Schadt C."/>
            <person name="Tuskan G."/>
            <person name="Grigoriev I."/>
            <person name="Martin F."/>
            <person name="Vilgalys R."/>
            <person name="Bonito G."/>
        </authorList>
    </citation>
    <scope>NUCLEOTIDE SEQUENCE [LARGE SCALE GENOMIC DNA]</scope>
    <source>
        <strain evidence="8 9">AG-77</strain>
    </source>
</reference>
<evidence type="ECO:0000256" key="5">
    <source>
        <dbReference type="PROSITE-ProRule" id="PRU00091"/>
    </source>
</evidence>
<dbReference type="SMART" id="SM00064">
    <property type="entry name" value="FYVE"/>
    <property type="match status" value="1"/>
</dbReference>
<dbReference type="SUPFAM" id="SSF57903">
    <property type="entry name" value="FYVE/PHD zinc finger"/>
    <property type="match status" value="1"/>
</dbReference>
<dbReference type="InterPro" id="IPR000306">
    <property type="entry name" value="Znf_FYVE"/>
</dbReference>
<dbReference type="PROSITE" id="PS50178">
    <property type="entry name" value="ZF_FYVE"/>
    <property type="match status" value="1"/>
</dbReference>
<gene>
    <name evidence="8" type="ORF">K457DRAFT_138511</name>
</gene>
<feature type="compositionally biased region" description="Low complexity" evidence="6">
    <location>
        <begin position="77"/>
        <end position="91"/>
    </location>
</feature>
<dbReference type="EMBL" id="KV442046">
    <property type="protein sequence ID" value="OAQ28774.1"/>
    <property type="molecule type" value="Genomic_DNA"/>
</dbReference>
<accession>A0A197JWX1</accession>
<feature type="compositionally biased region" description="Basic residues" evidence="6">
    <location>
        <begin position="1379"/>
        <end position="1389"/>
    </location>
</feature>
<dbReference type="PANTHER" id="PTHR15073:SF1">
    <property type="entry name" value="RETICULOCYTE-BINDING PROTEIN HOMOLOG 2A"/>
    <property type="match status" value="1"/>
</dbReference>
<keyword evidence="9" id="KW-1185">Reference proteome</keyword>
<evidence type="ECO:0000256" key="6">
    <source>
        <dbReference type="SAM" id="MobiDB-lite"/>
    </source>
</evidence>
<proteinExistence type="predicted"/>
<keyword evidence="4" id="KW-0175">Coiled coil</keyword>
<feature type="region of interest" description="Disordered" evidence="6">
    <location>
        <begin position="1278"/>
        <end position="1297"/>
    </location>
</feature>
<feature type="region of interest" description="Disordered" evidence="6">
    <location>
        <begin position="777"/>
        <end position="815"/>
    </location>
</feature>
<dbReference type="InterPro" id="IPR051483">
    <property type="entry name" value="MAP7_domain-containing"/>
</dbReference>
<feature type="region of interest" description="Disordered" evidence="6">
    <location>
        <begin position="1"/>
        <end position="183"/>
    </location>
</feature>
<keyword evidence="2 5" id="KW-0863">Zinc-finger</keyword>
<dbReference type="InterPro" id="IPR011011">
    <property type="entry name" value="Znf_FYVE_PHD"/>
</dbReference>
<dbReference type="Proteomes" id="UP000078512">
    <property type="component" value="Unassembled WGS sequence"/>
</dbReference>
<dbReference type="PANTHER" id="PTHR15073">
    <property type="entry name" value="MICROTUBULE-ASSOCIATED PROTEIN"/>
    <property type="match status" value="1"/>
</dbReference>
<evidence type="ECO:0000313" key="8">
    <source>
        <dbReference type="EMBL" id="OAQ28774.1"/>
    </source>
</evidence>
<dbReference type="SUPFAM" id="SSF48371">
    <property type="entry name" value="ARM repeat"/>
    <property type="match status" value="1"/>
</dbReference>
<feature type="region of interest" description="Disordered" evidence="6">
    <location>
        <begin position="229"/>
        <end position="251"/>
    </location>
</feature>
<feature type="compositionally biased region" description="Basic and acidic residues" evidence="6">
    <location>
        <begin position="1142"/>
        <end position="1164"/>
    </location>
</feature>